<gene>
    <name evidence="1" type="ORF">CFX0092_A1532</name>
</gene>
<evidence type="ECO:0000313" key="1">
    <source>
        <dbReference type="EMBL" id="CUS03410.2"/>
    </source>
</evidence>
<dbReference type="KEGG" id="pbf:CFX0092_A1532"/>
<evidence type="ECO:0000313" key="2">
    <source>
        <dbReference type="Proteomes" id="UP000215027"/>
    </source>
</evidence>
<organism evidence="1 2">
    <name type="scientific">Candidatus Promineifilum breve</name>
    <dbReference type="NCBI Taxonomy" id="1806508"/>
    <lineage>
        <taxon>Bacteria</taxon>
        <taxon>Bacillati</taxon>
        <taxon>Chloroflexota</taxon>
        <taxon>Ardenticatenia</taxon>
        <taxon>Candidatus Promineifilales</taxon>
        <taxon>Candidatus Promineifilaceae</taxon>
        <taxon>Candidatus Promineifilum</taxon>
    </lineage>
</organism>
<protein>
    <submittedName>
        <fullName evidence="1">Uncharacterized protein</fullName>
    </submittedName>
</protein>
<proteinExistence type="predicted"/>
<keyword evidence="2" id="KW-1185">Reference proteome</keyword>
<reference evidence="1" key="1">
    <citation type="submission" date="2016-01" db="EMBL/GenBank/DDBJ databases">
        <authorList>
            <person name="Mcilroy J.S."/>
            <person name="Karst M S."/>
            <person name="Albertsen M."/>
        </authorList>
    </citation>
    <scope>NUCLEOTIDE SEQUENCE</scope>
    <source>
        <strain evidence="1">Cfx-K</strain>
    </source>
</reference>
<dbReference type="AlphaFoldDB" id="A0A160T489"/>
<dbReference type="Proteomes" id="UP000215027">
    <property type="component" value="Chromosome I"/>
</dbReference>
<name>A0A160T489_9CHLR</name>
<accession>A0A160T489</accession>
<dbReference type="EMBL" id="LN890655">
    <property type="protein sequence ID" value="CUS03410.2"/>
    <property type="molecule type" value="Genomic_DNA"/>
</dbReference>
<sequence length="67" mass="7411">MLPPLQKHRKPAALRCNHTNQRMAAVRLPDNGRANRRGRQTMILLKETGTIRCHPAPASGGKLNACD</sequence>